<feature type="transmembrane region" description="Helical" evidence="8">
    <location>
        <begin position="223"/>
        <end position="244"/>
    </location>
</feature>
<evidence type="ECO:0000256" key="8">
    <source>
        <dbReference type="SAM" id="Phobius"/>
    </source>
</evidence>
<comment type="subcellular location">
    <subcellularLocation>
        <location evidence="1">Cell membrane</location>
        <topology evidence="1">Multi-pass membrane protein</topology>
    </subcellularLocation>
</comment>
<evidence type="ECO:0000256" key="6">
    <source>
        <dbReference type="ARBA" id="ARBA00022989"/>
    </source>
</evidence>
<feature type="transmembrane region" description="Helical" evidence="8">
    <location>
        <begin position="281"/>
        <end position="301"/>
    </location>
</feature>
<name>A0A8J8Q788_9EURY</name>
<protein>
    <submittedName>
        <fullName evidence="9">Malonate transporter</fullName>
    </submittedName>
</protein>
<feature type="transmembrane region" description="Helical" evidence="8">
    <location>
        <begin position="122"/>
        <end position="148"/>
    </location>
</feature>
<proteinExistence type="inferred from homology"/>
<evidence type="ECO:0000256" key="4">
    <source>
        <dbReference type="ARBA" id="ARBA00022475"/>
    </source>
</evidence>
<dbReference type="GO" id="GO:0005886">
    <property type="term" value="C:plasma membrane"/>
    <property type="evidence" value="ECO:0007669"/>
    <property type="project" value="UniProtKB-SubCell"/>
</dbReference>
<keyword evidence="10" id="KW-1185">Reference proteome</keyword>
<feature type="transmembrane region" description="Helical" evidence="8">
    <location>
        <begin position="192"/>
        <end position="211"/>
    </location>
</feature>
<reference evidence="9" key="1">
    <citation type="submission" date="2017-11" db="EMBL/GenBank/DDBJ databases">
        <authorList>
            <person name="Kajale S.C."/>
            <person name="Sharma A."/>
        </authorList>
    </citation>
    <scope>NUCLEOTIDE SEQUENCE</scope>
    <source>
        <strain evidence="9">LS1_42</strain>
    </source>
</reference>
<evidence type="ECO:0000313" key="9">
    <source>
        <dbReference type="EMBL" id="TYL38924.1"/>
    </source>
</evidence>
<dbReference type="OrthoDB" id="270046at2157"/>
<keyword evidence="4" id="KW-1003">Cell membrane</keyword>
<dbReference type="GO" id="GO:0055085">
    <property type="term" value="P:transmembrane transport"/>
    <property type="evidence" value="ECO:0007669"/>
    <property type="project" value="InterPro"/>
</dbReference>
<dbReference type="Gene3D" id="1.20.1530.20">
    <property type="match status" value="1"/>
</dbReference>
<dbReference type="Pfam" id="PF03547">
    <property type="entry name" value="Mem_trans"/>
    <property type="match status" value="2"/>
</dbReference>
<keyword evidence="3" id="KW-0813">Transport</keyword>
<keyword evidence="7 8" id="KW-0472">Membrane</keyword>
<comment type="similarity">
    <text evidence="2">Belongs to the auxin efflux carrier (TC 2.A.69) family.</text>
</comment>
<dbReference type="InterPro" id="IPR038770">
    <property type="entry name" value="Na+/solute_symporter_sf"/>
</dbReference>
<dbReference type="PANTHER" id="PTHR36838">
    <property type="entry name" value="AUXIN EFFLUX CARRIER FAMILY PROTEIN"/>
    <property type="match status" value="1"/>
</dbReference>
<evidence type="ECO:0000313" key="10">
    <source>
        <dbReference type="Proteomes" id="UP000766904"/>
    </source>
</evidence>
<dbReference type="RefSeq" id="WP_148857926.1">
    <property type="nucleotide sequence ID" value="NZ_PHNJ01000004.1"/>
</dbReference>
<keyword evidence="5 8" id="KW-0812">Transmembrane</keyword>
<dbReference type="PANTHER" id="PTHR36838:SF4">
    <property type="entry name" value="AUXIN EFFLUX CARRIER FAMILY PROTEIN"/>
    <property type="match status" value="1"/>
</dbReference>
<dbReference type="EMBL" id="PHNJ01000004">
    <property type="protein sequence ID" value="TYL38924.1"/>
    <property type="molecule type" value="Genomic_DNA"/>
</dbReference>
<feature type="transmembrane region" description="Helical" evidence="8">
    <location>
        <begin position="64"/>
        <end position="82"/>
    </location>
</feature>
<feature type="transmembrane region" description="Helical" evidence="8">
    <location>
        <begin position="250"/>
        <end position="269"/>
    </location>
</feature>
<dbReference type="Proteomes" id="UP000766904">
    <property type="component" value="Unassembled WGS sequence"/>
</dbReference>
<gene>
    <name evidence="9" type="ORF">CV102_10495</name>
</gene>
<evidence type="ECO:0000256" key="5">
    <source>
        <dbReference type="ARBA" id="ARBA00022692"/>
    </source>
</evidence>
<evidence type="ECO:0000256" key="1">
    <source>
        <dbReference type="ARBA" id="ARBA00004651"/>
    </source>
</evidence>
<accession>A0A8J8Q788</accession>
<evidence type="ECO:0000256" key="7">
    <source>
        <dbReference type="ARBA" id="ARBA00023136"/>
    </source>
</evidence>
<evidence type="ECO:0000256" key="2">
    <source>
        <dbReference type="ARBA" id="ARBA00010145"/>
    </source>
</evidence>
<sequence length="302" mass="30678">MEVLGRLLAMLAVLLLGTGLRSSGLLNAARTARLNATAYYVALPALVFVATYDQSIGELLSAELLAGSLIVVFATGAIAWLAHRNRFSRGRRSVAIIQSYHSNLGYLGLPLVAATFDARVTAIASVVLGFVTLIQLPLTIVVLSTFSGADAAIGRELRNLATNPVLGALVAGLAIGAAGLPVPAPAATGLDALGALALPLALLCVGAALQVDSPSLSLEATGSVVALKLGCMPLLAWGVFSLLAVDAATFTASVVMLGMPTAVSTYVYASELGGDAEFASLNVFVTTVASVATLFVLITVIG</sequence>
<feature type="transmembrane region" description="Helical" evidence="8">
    <location>
        <begin position="160"/>
        <end position="180"/>
    </location>
</feature>
<keyword evidence="6 8" id="KW-1133">Transmembrane helix</keyword>
<dbReference type="AlphaFoldDB" id="A0A8J8Q788"/>
<dbReference type="InterPro" id="IPR004776">
    <property type="entry name" value="Mem_transp_PIN-like"/>
</dbReference>
<evidence type="ECO:0000256" key="3">
    <source>
        <dbReference type="ARBA" id="ARBA00022448"/>
    </source>
</evidence>
<organism evidence="9 10">
    <name type="scientific">Natronococcus pandeyae</name>
    <dbReference type="NCBI Taxonomy" id="2055836"/>
    <lineage>
        <taxon>Archaea</taxon>
        <taxon>Methanobacteriati</taxon>
        <taxon>Methanobacteriota</taxon>
        <taxon>Stenosarchaea group</taxon>
        <taxon>Halobacteria</taxon>
        <taxon>Halobacteriales</taxon>
        <taxon>Natrialbaceae</taxon>
        <taxon>Natronococcus</taxon>
    </lineage>
</organism>
<comment type="caution">
    <text evidence="9">The sequence shown here is derived from an EMBL/GenBank/DDBJ whole genome shotgun (WGS) entry which is preliminary data.</text>
</comment>